<dbReference type="HOGENOM" id="CLU_070534_0_0_0"/>
<dbReference type="PATRIC" id="fig|243164.10.peg.834"/>
<feature type="region of interest" description="Disordered" evidence="1">
    <location>
        <begin position="58"/>
        <end position="77"/>
    </location>
</feature>
<reference evidence="3 4" key="1">
    <citation type="journal article" date="2005" name="Science">
        <title>Genome sequence of the PCE-dechlorinating bacterium Dehalococcoides ethenogenes.</title>
        <authorList>
            <person name="Seshadri R."/>
            <person name="Adrian L."/>
            <person name="Fouts D.E."/>
            <person name="Eisen J.A."/>
            <person name="Phillippy A.M."/>
            <person name="Methe B.A."/>
            <person name="Ward N.L."/>
            <person name="Nelson W.C."/>
            <person name="Deboy R.T."/>
            <person name="Khouri H.M."/>
            <person name="Kolonay J.F."/>
            <person name="Dodson R.J."/>
            <person name="Daugherty S.C."/>
            <person name="Brinkac L.M."/>
            <person name="Sullivan S.A."/>
            <person name="Madupu R."/>
            <person name="Nelson K.E."/>
            <person name="Kang K.H."/>
            <person name="Impraim M."/>
            <person name="Tran K."/>
            <person name="Robinson J.M."/>
            <person name="Forberger H.A."/>
            <person name="Fraser C.M."/>
            <person name="Zinder S.H."/>
            <person name="Heidelberg J.F."/>
        </authorList>
    </citation>
    <scope>NUCLEOTIDE SEQUENCE [LARGE SCALE GENOMIC DNA]</scope>
    <source>
        <strain evidence="4">ATCC BAA-2266 / KCTC 15142 / 195</strain>
    </source>
</reference>
<sequence length="299" mass="34112">MRKDPKGNPKRLASDGGALTAITGAYIAVRCHRETGAHGSAMCKQDAGNRTRALPCVTEDRPFGGAEGRSSSPVPPPSLLVHNNVNVNAQLYRAKGLLTYWDFMLHKVRVGNTIVVLQNKSDHTQLKLMPSTAQSRYFQDGRLNISRKIKRRLGKFNNVKGLMETLTYDPKKISKQEAWASFSKDTRKFLNGLNQYRKRRGWPRLHYLWVVEVQKETGYPHVHIFFPNLKWLAPLSIINGNWNKGRANIESPKAITTNCAGYISKYLRKMNGWSDLHLALLWSGKMPYVWVFQRFFPQS</sequence>
<organism evidence="3 4">
    <name type="scientific">Dehalococcoides mccartyi (strain ATCC BAA-2266 / KCTC 15142 / 195)</name>
    <name type="common">Dehalococcoides ethenogenes (strain 195)</name>
    <dbReference type="NCBI Taxonomy" id="243164"/>
    <lineage>
        <taxon>Bacteria</taxon>
        <taxon>Bacillati</taxon>
        <taxon>Chloroflexota</taxon>
        <taxon>Dehalococcoidia</taxon>
        <taxon>Dehalococcoidales</taxon>
        <taxon>Dehalococcoidaceae</taxon>
        <taxon>Dehalococcoides</taxon>
    </lineage>
</organism>
<dbReference type="EMBL" id="CP000027">
    <property type="protein sequence ID" value="AAW39841.1"/>
    <property type="molecule type" value="Genomic_DNA"/>
</dbReference>
<dbReference type="AlphaFoldDB" id="Q3Z842"/>
<feature type="domain" description="Replication-associated protein ORF2/G2P" evidence="2">
    <location>
        <begin position="163"/>
        <end position="270"/>
    </location>
</feature>
<proteinExistence type="predicted"/>
<evidence type="ECO:0000259" key="2">
    <source>
        <dbReference type="Pfam" id="PF23343"/>
    </source>
</evidence>
<name>Q3Z842_DEHM1</name>
<evidence type="ECO:0000313" key="4">
    <source>
        <dbReference type="Proteomes" id="UP000008289"/>
    </source>
</evidence>
<dbReference type="STRING" id="243164.DET0881"/>
<dbReference type="Pfam" id="PF23343">
    <property type="entry name" value="REP_ORF2-G2P"/>
    <property type="match status" value="1"/>
</dbReference>
<dbReference type="RefSeq" id="WP_010936608.1">
    <property type="nucleotide sequence ID" value="NC_002936.3"/>
</dbReference>
<accession>Q3Z842</accession>
<evidence type="ECO:0000313" key="3">
    <source>
        <dbReference type="EMBL" id="AAW39841.1"/>
    </source>
</evidence>
<evidence type="ECO:0000256" key="1">
    <source>
        <dbReference type="SAM" id="MobiDB-lite"/>
    </source>
</evidence>
<protein>
    <submittedName>
        <fullName evidence="3">Conserved domain protein</fullName>
    </submittedName>
</protein>
<gene>
    <name evidence="3" type="ordered locus">DET0881</name>
</gene>
<dbReference type="KEGG" id="det:DET0881"/>
<keyword evidence="4" id="KW-1185">Reference proteome</keyword>
<dbReference type="InterPro" id="IPR056906">
    <property type="entry name" value="ORF2/G2P_dom"/>
</dbReference>
<dbReference type="Proteomes" id="UP000008289">
    <property type="component" value="Chromosome"/>
</dbReference>
<dbReference type="InParanoid" id="Q3Z842"/>
<dbReference type="GeneID" id="3229803"/>